<reference evidence="2 3" key="1">
    <citation type="submission" date="2024-04" db="EMBL/GenBank/DDBJ databases">
        <title>Dissimilatory iodate-reducing microorganisms contribute to the enrichment of iodine in groundwater.</title>
        <authorList>
            <person name="Jiang Z."/>
        </authorList>
    </citation>
    <scope>NUCLEOTIDE SEQUENCE [LARGE SCALE GENOMIC DNA]</scope>
    <source>
        <strain evidence="2 3">NCP973</strain>
        <plasmid evidence="2 3">unnamed1</plasmid>
    </source>
</reference>
<feature type="transmembrane region" description="Helical" evidence="1">
    <location>
        <begin position="6"/>
        <end position="24"/>
    </location>
</feature>
<evidence type="ECO:0000256" key="1">
    <source>
        <dbReference type="SAM" id="Phobius"/>
    </source>
</evidence>
<keyword evidence="1" id="KW-1133">Transmembrane helix</keyword>
<protein>
    <submittedName>
        <fullName evidence="2">Uncharacterized protein</fullName>
    </submittedName>
</protein>
<keyword evidence="1" id="KW-0472">Membrane</keyword>
<dbReference type="Proteomes" id="UP001479520">
    <property type="component" value="Plasmid unnamed1"/>
</dbReference>
<gene>
    <name evidence="2" type="ORF">AADV58_18025</name>
</gene>
<dbReference type="EMBL" id="CP151407">
    <property type="protein sequence ID" value="WZJ23308.1"/>
    <property type="molecule type" value="Genomic_DNA"/>
</dbReference>
<name>A0ABZ2XM50_9RHOO</name>
<keyword evidence="2" id="KW-0614">Plasmid</keyword>
<geneLocation type="plasmid" evidence="2 3">
    <name>unnamed1</name>
</geneLocation>
<proteinExistence type="predicted"/>
<evidence type="ECO:0000313" key="2">
    <source>
        <dbReference type="EMBL" id="WZJ23308.1"/>
    </source>
</evidence>
<keyword evidence="3" id="KW-1185">Reference proteome</keyword>
<accession>A0ABZ2XM50</accession>
<dbReference type="RefSeq" id="WP_341744647.1">
    <property type="nucleotide sequence ID" value="NZ_CP151407.1"/>
</dbReference>
<organism evidence="2 3">
    <name type="scientific">Azonexus hydrophilus</name>
    <dbReference type="NCBI Taxonomy" id="418702"/>
    <lineage>
        <taxon>Bacteria</taxon>
        <taxon>Pseudomonadati</taxon>
        <taxon>Pseudomonadota</taxon>
        <taxon>Betaproteobacteria</taxon>
        <taxon>Rhodocyclales</taxon>
        <taxon>Azonexaceae</taxon>
        <taxon>Azonexus</taxon>
    </lineage>
</organism>
<sequence length="47" mass="5346">MFGWLFKLIGFLVVFNWFFFLGGMEMLGASEFVRQIADAVQTLLAAL</sequence>
<evidence type="ECO:0000313" key="3">
    <source>
        <dbReference type="Proteomes" id="UP001479520"/>
    </source>
</evidence>
<keyword evidence="1" id="KW-0812">Transmembrane</keyword>